<keyword evidence="3 8" id="KW-1133">Transmembrane helix</keyword>
<dbReference type="Proteomes" id="UP000245998">
    <property type="component" value="Unassembled WGS sequence"/>
</dbReference>
<comment type="function">
    <text evidence="8">Negative regulator of FtsZ ring formation; modulates the frequency and position of FtsZ ring formation. Inhibits FtsZ ring formation at polar sites. Interacts either with FtsZ or with one of its binding partners to promote depolymerization.</text>
</comment>
<dbReference type="GO" id="GO:0000921">
    <property type="term" value="P:septin ring assembly"/>
    <property type="evidence" value="ECO:0007669"/>
    <property type="project" value="InterPro"/>
</dbReference>
<dbReference type="NCBIfam" id="NF003413">
    <property type="entry name" value="PRK04778.1-7"/>
    <property type="match status" value="1"/>
</dbReference>
<evidence type="ECO:0000256" key="6">
    <source>
        <dbReference type="ARBA" id="ARBA00023210"/>
    </source>
</evidence>
<evidence type="ECO:0000256" key="8">
    <source>
        <dbReference type="HAMAP-Rule" id="MF_00728"/>
    </source>
</evidence>
<keyword evidence="11" id="KW-1185">Reference proteome</keyword>
<evidence type="ECO:0000256" key="4">
    <source>
        <dbReference type="ARBA" id="ARBA00023054"/>
    </source>
</evidence>
<dbReference type="InterPro" id="IPR010379">
    <property type="entry name" value="EzrA"/>
</dbReference>
<keyword evidence="5 8" id="KW-0472">Membrane</keyword>
<evidence type="ECO:0000313" key="10">
    <source>
        <dbReference type="EMBL" id="PWA11149.1"/>
    </source>
</evidence>
<evidence type="ECO:0000256" key="2">
    <source>
        <dbReference type="ARBA" id="ARBA00022692"/>
    </source>
</evidence>
<feature type="coiled-coil region" evidence="8">
    <location>
        <begin position="382"/>
        <end position="427"/>
    </location>
</feature>
<accession>A0A2U1K1W1</accession>
<reference evidence="10 11" key="1">
    <citation type="submission" date="2018-04" db="EMBL/GenBank/DDBJ databases">
        <title>Camelliibacillus theae gen. nov., sp. nov., isolated from Pu'er tea.</title>
        <authorList>
            <person name="Niu L."/>
        </authorList>
    </citation>
    <scope>NUCLEOTIDE SEQUENCE [LARGE SCALE GENOMIC DNA]</scope>
    <source>
        <strain evidence="10 11">T8</strain>
    </source>
</reference>
<gene>
    <name evidence="8" type="primary">ezrA</name>
    <name evidence="10" type="ORF">DCC39_09940</name>
</gene>
<evidence type="ECO:0000256" key="5">
    <source>
        <dbReference type="ARBA" id="ARBA00023136"/>
    </source>
</evidence>
<dbReference type="HAMAP" id="MF_00728">
    <property type="entry name" value="EzrA"/>
    <property type="match status" value="1"/>
</dbReference>
<feature type="coiled-coil region" evidence="8">
    <location>
        <begin position="226"/>
        <end position="333"/>
    </location>
</feature>
<keyword evidence="2 8" id="KW-0812">Transmembrane</keyword>
<dbReference type="OrthoDB" id="1654473at2"/>
<name>A0A2U1K1W1_9BACI</name>
<evidence type="ECO:0000256" key="3">
    <source>
        <dbReference type="ARBA" id="ARBA00022989"/>
    </source>
</evidence>
<dbReference type="Pfam" id="PF06160">
    <property type="entry name" value="EzrA"/>
    <property type="match status" value="1"/>
</dbReference>
<keyword evidence="1 8" id="KW-0132">Cell division</keyword>
<evidence type="ECO:0000256" key="9">
    <source>
        <dbReference type="SAM" id="Phobius"/>
    </source>
</evidence>
<evidence type="ECO:0000313" key="11">
    <source>
        <dbReference type="Proteomes" id="UP000245998"/>
    </source>
</evidence>
<dbReference type="GO" id="GO:0000917">
    <property type="term" value="P:division septum assembly"/>
    <property type="evidence" value="ECO:0007669"/>
    <property type="project" value="UniProtKB-KW"/>
</dbReference>
<comment type="caution">
    <text evidence="10">The sequence shown here is derived from an EMBL/GenBank/DDBJ whole genome shotgun (WGS) entry which is preliminary data.</text>
</comment>
<organism evidence="10 11">
    <name type="scientific">Pueribacillus theae</name>
    <dbReference type="NCBI Taxonomy" id="2171751"/>
    <lineage>
        <taxon>Bacteria</taxon>
        <taxon>Bacillati</taxon>
        <taxon>Bacillota</taxon>
        <taxon>Bacilli</taxon>
        <taxon>Bacillales</taxon>
        <taxon>Bacillaceae</taxon>
        <taxon>Pueribacillus</taxon>
    </lineage>
</organism>
<feature type="coiled-coil region" evidence="8">
    <location>
        <begin position="101"/>
        <end position="135"/>
    </location>
</feature>
<keyword evidence="8" id="KW-1003">Cell membrane</keyword>
<sequence>MLPVGYIIGAVLLLACFIIIGAIIRKKIYNEVDRLGIRKIEILNRPVQDEIAKVKGLNMVGETEKKFEYWRKEWDHIVTVKLPDLEEKLFEAEEASDKYRYRKAKEILKGIDDELNQIDERIEELLEEVNDWVNSEEKNKSEIVSLYEEYKHGKQFLLTHYSSFGKAAPLLEQSFQKIDEGFKQYEEANDEGNYPKARTILLSTKQHMDETKERMEILPELRIQLIAEFPKKIDELEKGIEDMEKQGYMLERQSIKNELEGIRKQIKEELQKVEENHVKDVPEKIKGISDSIEGIYELLENEVEAKHSVVKEKEKLKNEFEVIMKDVEFLKEEVQVVAESYRIDEKDLKSQGALEKRVEQLYARFLLIEEAIEKKEQTYSSIHEMVEEIKAKLLELKQASANYAEMLSNLRKDELEAKAAIESLAKQLINARKLIQRYNLPGIPESYLQMVEESEAKIGEVEEKLNEKPLDIPAINYALKKALESVGHCLKSTEELVETALLSEKLIQYGNRYRSQYDAVAKALNEAEAAFRHFNYEAALEIAAREIEKIDPDALEKLNIENIELETEVSVN</sequence>
<evidence type="ECO:0000256" key="1">
    <source>
        <dbReference type="ARBA" id="ARBA00022618"/>
    </source>
</evidence>
<feature type="topological domain" description="Cytoplasmic" evidence="8">
    <location>
        <begin position="25"/>
        <end position="572"/>
    </location>
</feature>
<proteinExistence type="inferred from homology"/>
<feature type="topological domain" description="Extracellular" evidence="8">
    <location>
        <begin position="1"/>
        <end position="5"/>
    </location>
</feature>
<comment type="subcellular location">
    <subcellularLocation>
        <location evidence="8">Cell membrane</location>
        <topology evidence="8">Single-pass membrane protein</topology>
    </subcellularLocation>
    <text evidence="8">Colocalized with FtsZ to the nascent septal site.</text>
</comment>
<protein>
    <recommendedName>
        <fullName evidence="8">Septation ring formation regulator EzrA</fullName>
    </recommendedName>
</protein>
<dbReference type="AlphaFoldDB" id="A0A2U1K1W1"/>
<keyword evidence="4 8" id="KW-0175">Coiled coil</keyword>
<keyword evidence="6 8" id="KW-0717">Septation</keyword>
<evidence type="ECO:0000256" key="7">
    <source>
        <dbReference type="ARBA" id="ARBA00023306"/>
    </source>
</evidence>
<dbReference type="GO" id="GO:0005940">
    <property type="term" value="C:septin ring"/>
    <property type="evidence" value="ECO:0007669"/>
    <property type="project" value="InterPro"/>
</dbReference>
<keyword evidence="7 8" id="KW-0131">Cell cycle</keyword>
<dbReference type="GO" id="GO:0005886">
    <property type="term" value="C:plasma membrane"/>
    <property type="evidence" value="ECO:0007669"/>
    <property type="project" value="UniProtKB-SubCell"/>
</dbReference>
<comment type="similarity">
    <text evidence="8">Belongs to the EzrA family.</text>
</comment>
<dbReference type="EMBL" id="QCZG01000018">
    <property type="protein sequence ID" value="PWA11149.1"/>
    <property type="molecule type" value="Genomic_DNA"/>
</dbReference>
<feature type="transmembrane region" description="Helical" evidence="9">
    <location>
        <begin position="6"/>
        <end position="24"/>
    </location>
</feature>